<evidence type="ECO:0000313" key="4">
    <source>
        <dbReference type="EMBL" id="QBY56488.1"/>
    </source>
</evidence>
<sequence length="280" mass="31456">MNNWNQGDGCDDVDDELWALIEPLLPPPKPRRKKYPGRRPVSNRAALNGILFVFKTGIRWCDLSTKLGFGSGPTRWRRLHAWQKAGVWGQLHELLLAKLRDAGQLDFSRAAVDSSSVRAVGAGEKPGPNPTDRSRPGSKHHILVDANGVPISAILTGANRNDVTQLLPLVDAIPPIRGARGRPLQKPKVIYADRGYDAEPHRQRLRNRGIKPVIAKRRTEHGSGLGKFRWVVERTHAWLHNFRRLRIRFERRADIHEAFLKLGCSLPPAPPWPQDFALSG</sequence>
<feature type="domain" description="Transposase IS4-like" evidence="2">
    <location>
        <begin position="109"/>
        <end position="262"/>
    </location>
</feature>
<proteinExistence type="predicted"/>
<geneLocation type="plasmid" evidence="4">
    <name>unnamed4</name>
</geneLocation>
<name>A0A4P7LLP5_9BURK</name>
<organism evidence="4 5">
    <name type="scientific">Cupriavidus oxalaticus</name>
    <dbReference type="NCBI Taxonomy" id="96344"/>
    <lineage>
        <taxon>Bacteria</taxon>
        <taxon>Pseudomonadati</taxon>
        <taxon>Pseudomonadota</taxon>
        <taxon>Betaproteobacteria</taxon>
        <taxon>Burkholderiales</taxon>
        <taxon>Burkholderiaceae</taxon>
        <taxon>Cupriavidus</taxon>
    </lineage>
</organism>
<evidence type="ECO:0000259" key="2">
    <source>
        <dbReference type="Pfam" id="PF01609"/>
    </source>
</evidence>
<protein>
    <submittedName>
        <fullName evidence="4">IS5 family transposase</fullName>
    </submittedName>
</protein>
<dbReference type="NCBIfam" id="NF033580">
    <property type="entry name" value="transpos_IS5_3"/>
    <property type="match status" value="1"/>
</dbReference>
<evidence type="ECO:0000313" key="5">
    <source>
        <dbReference type="Proteomes" id="UP000295294"/>
    </source>
</evidence>
<reference evidence="4 5" key="1">
    <citation type="submission" date="2019-03" db="EMBL/GenBank/DDBJ databases">
        <title>Efficiently degradation of phenoxyalkanoic acid herbicides by Cupriavidus oxalaticus strain X32.</title>
        <authorList>
            <person name="Sheng X."/>
        </authorList>
    </citation>
    <scope>NUCLEOTIDE SEQUENCE [LARGE SCALE GENOMIC DNA]</scope>
    <source>
        <strain evidence="4 5">X32</strain>
        <plasmid evidence="4 5">unnamed4</plasmid>
    </source>
</reference>
<evidence type="ECO:0000256" key="1">
    <source>
        <dbReference type="SAM" id="MobiDB-lite"/>
    </source>
</evidence>
<keyword evidence="4" id="KW-0614">Plasmid</keyword>
<gene>
    <name evidence="4" type="ORF">E0W60_35335</name>
</gene>
<dbReference type="KEGG" id="cox:E0W60_35335"/>
<dbReference type="InterPro" id="IPR002559">
    <property type="entry name" value="Transposase_11"/>
</dbReference>
<dbReference type="GO" id="GO:0004803">
    <property type="term" value="F:transposase activity"/>
    <property type="evidence" value="ECO:0007669"/>
    <property type="project" value="InterPro"/>
</dbReference>
<dbReference type="Proteomes" id="UP000295294">
    <property type="component" value="Plasmid unnamed4"/>
</dbReference>
<dbReference type="GO" id="GO:0003677">
    <property type="term" value="F:DNA binding"/>
    <property type="evidence" value="ECO:0007669"/>
    <property type="project" value="InterPro"/>
</dbReference>
<evidence type="ECO:0000259" key="3">
    <source>
        <dbReference type="Pfam" id="PF13340"/>
    </source>
</evidence>
<dbReference type="PANTHER" id="PTHR30007">
    <property type="entry name" value="PHP DOMAIN PROTEIN"/>
    <property type="match status" value="1"/>
</dbReference>
<accession>A0A4P7LLP5</accession>
<dbReference type="PANTHER" id="PTHR30007:SF1">
    <property type="entry name" value="BLR1914 PROTEIN"/>
    <property type="match status" value="1"/>
</dbReference>
<dbReference type="EMBL" id="CP038639">
    <property type="protein sequence ID" value="QBY56488.1"/>
    <property type="molecule type" value="Genomic_DNA"/>
</dbReference>
<feature type="region of interest" description="Disordered" evidence="1">
    <location>
        <begin position="116"/>
        <end position="140"/>
    </location>
</feature>
<dbReference type="AlphaFoldDB" id="A0A4P7LLP5"/>
<dbReference type="InterPro" id="IPR025161">
    <property type="entry name" value="IS402-like_dom"/>
</dbReference>
<dbReference type="GO" id="GO:0006313">
    <property type="term" value="P:DNA transposition"/>
    <property type="evidence" value="ECO:0007669"/>
    <property type="project" value="InterPro"/>
</dbReference>
<dbReference type="OrthoDB" id="5524851at2"/>
<dbReference type="Pfam" id="PF13340">
    <property type="entry name" value="DUF4096"/>
    <property type="match status" value="1"/>
</dbReference>
<feature type="domain" description="Insertion element IS402-like" evidence="3">
    <location>
        <begin position="14"/>
        <end position="92"/>
    </location>
</feature>
<dbReference type="Pfam" id="PF01609">
    <property type="entry name" value="DDE_Tnp_1"/>
    <property type="match status" value="1"/>
</dbReference>